<accession>A0ABT4Q1N4</accession>
<organism evidence="1 2">
    <name type="scientific">Mycobacterium hippophais</name>
    <dbReference type="NCBI Taxonomy" id="3016340"/>
    <lineage>
        <taxon>Bacteria</taxon>
        <taxon>Bacillati</taxon>
        <taxon>Actinomycetota</taxon>
        <taxon>Actinomycetes</taxon>
        <taxon>Mycobacteriales</taxon>
        <taxon>Mycobacteriaceae</taxon>
        <taxon>Mycobacterium</taxon>
    </lineage>
</organism>
<evidence type="ECO:0000313" key="2">
    <source>
        <dbReference type="Proteomes" id="UP001142153"/>
    </source>
</evidence>
<reference evidence="1" key="1">
    <citation type="submission" date="2022-12" db="EMBL/GenBank/DDBJ databases">
        <authorList>
            <person name="Deng Y."/>
            <person name="Zhang Y.-Q."/>
        </authorList>
    </citation>
    <scope>NUCLEOTIDE SEQUENCE</scope>
    <source>
        <strain evidence="1">CPCC 205372</strain>
    </source>
</reference>
<proteinExistence type="predicted"/>
<gene>
    <name evidence="1" type="ORF">O6P37_27725</name>
</gene>
<dbReference type="EMBL" id="JAPZPY010000019">
    <property type="protein sequence ID" value="MCZ8382666.1"/>
    <property type="molecule type" value="Genomic_DNA"/>
</dbReference>
<comment type="caution">
    <text evidence="1">The sequence shown here is derived from an EMBL/GenBank/DDBJ whole genome shotgun (WGS) entry which is preliminary data.</text>
</comment>
<evidence type="ECO:0000313" key="1">
    <source>
        <dbReference type="EMBL" id="MCZ8382666.1"/>
    </source>
</evidence>
<name>A0ABT4Q1N4_9MYCO</name>
<protein>
    <submittedName>
        <fullName evidence="1">Uncharacterized protein</fullName>
    </submittedName>
</protein>
<sequence>MADDPNSQFELNENPLVSALISRGAENARVLRGFVGPSRDDRHITLYQSLARLGDTVEVPREDIVYALDAPRSELGAVILWVKEDAQVSVRRSEGSVPRQNPGASLQNEVRRGRLRMQVRSGWGGGVCTSVCEPCISWCDCSICQTLPPE</sequence>
<dbReference type="Proteomes" id="UP001142153">
    <property type="component" value="Unassembled WGS sequence"/>
</dbReference>
<dbReference type="RefSeq" id="WP_269897091.1">
    <property type="nucleotide sequence ID" value="NZ_JAPZPY010000019.1"/>
</dbReference>
<keyword evidence="2" id="KW-1185">Reference proteome</keyword>